<dbReference type="PROSITE" id="PS51746">
    <property type="entry name" value="PPM_2"/>
    <property type="match status" value="1"/>
</dbReference>
<feature type="region of interest" description="Disordered" evidence="1">
    <location>
        <begin position="344"/>
        <end position="374"/>
    </location>
</feature>
<dbReference type="GO" id="GO:0005524">
    <property type="term" value="F:ATP binding"/>
    <property type="evidence" value="ECO:0007669"/>
    <property type="project" value="InterPro"/>
</dbReference>
<dbReference type="InterPro" id="IPR015655">
    <property type="entry name" value="PP2C"/>
</dbReference>
<keyword evidence="5" id="KW-1185">Reference proteome</keyword>
<dbReference type="Pfam" id="PF00481">
    <property type="entry name" value="PP2C"/>
    <property type="match status" value="1"/>
</dbReference>
<dbReference type="CDD" id="cd00143">
    <property type="entry name" value="PP2Cc"/>
    <property type="match status" value="1"/>
</dbReference>
<evidence type="ECO:0000259" key="3">
    <source>
        <dbReference type="PROSITE" id="PS51746"/>
    </source>
</evidence>
<dbReference type="Pfam" id="PF00069">
    <property type="entry name" value="Pkinase"/>
    <property type="match status" value="1"/>
</dbReference>
<dbReference type="CDD" id="cd14014">
    <property type="entry name" value="STKc_PknB_like"/>
    <property type="match status" value="1"/>
</dbReference>
<dbReference type="SUPFAM" id="SSF81606">
    <property type="entry name" value="PP2C-like"/>
    <property type="match status" value="1"/>
</dbReference>
<dbReference type="PROSITE" id="PS50011">
    <property type="entry name" value="PROTEIN_KINASE_DOM"/>
    <property type="match status" value="1"/>
</dbReference>
<dbReference type="InterPro" id="IPR000719">
    <property type="entry name" value="Prot_kinase_dom"/>
</dbReference>
<sequence length="713" mass="74128">MVHFEKTLDIATVLSSMAMSVRTGDQAAAVRAAEASSLPLALAPSDLRLGRVIYEGPHSTVCAAERVADGRLVVVKRPVLRTSDALESFRREVATLASLAGHSGVARLLGARMLPPGYFMLTELELGDAASLLGSGSWRPSPQEAAQQLAPVADALAALHSLGCVHRDVKPSNLLVGRRDELLKLADFGLCAPVASLGPGARPPRAPSGGFRRTQVVGTVEYLAPEVLRGEAHGPAADVYALAVTLNELLAGAPPYSDAERHSPLPADMPGAWVQPAGPDICHLRPTPAQGAPAPLAALIRQCWAADPAERPTAAEVASRLALIGESESAFADTAAADGLADALKEDSAGPPTPDKYPWLPPNDHQSPQSKRLAQRVGLTGCAFPSSCASLSSLANSEDLAPPTPDPTKVDGRQLPHVASLESLAQPPAPAAQTPHERAADPSCLVGVCASPGPRGEDKMEDRHLISQIPVPGAQLALLGVFDGHRGAAAADFLAKTARAYVGALLPTSSAPAELLAAALRLANEDFGRGPSAREGAMALLALALPGSGLALAWLGDCRAVLCRAGEAVALTTDHSCGSARERALIEERGGRPRLHEGQWRLGSVGLTVSRAIGDADLLDQGLGSEPESMAITLVPGEDEFLVLASDGLWDVLSNEEAVRLVQDTVKEPGMCARRLVAAALERGATDNVTALVAFLDPRLAGTHQKAFQANEH</sequence>
<comment type="caution">
    <text evidence="4">The sequence shown here is derived from an EMBL/GenBank/DDBJ whole genome shotgun (WGS) entry which is preliminary data.</text>
</comment>
<dbReference type="GO" id="GO:0004722">
    <property type="term" value="F:protein serine/threonine phosphatase activity"/>
    <property type="evidence" value="ECO:0007669"/>
    <property type="project" value="InterPro"/>
</dbReference>
<dbReference type="GO" id="GO:0004672">
    <property type="term" value="F:protein kinase activity"/>
    <property type="evidence" value="ECO:0007669"/>
    <property type="project" value="InterPro"/>
</dbReference>
<dbReference type="Gene3D" id="1.10.510.10">
    <property type="entry name" value="Transferase(Phosphotransferase) domain 1"/>
    <property type="match status" value="1"/>
</dbReference>
<dbReference type="InterPro" id="IPR008271">
    <property type="entry name" value="Ser/Thr_kinase_AS"/>
</dbReference>
<dbReference type="AlphaFoldDB" id="A0AAD9IJL1"/>
<proteinExistence type="predicted"/>
<feature type="domain" description="Protein kinase" evidence="2">
    <location>
        <begin position="47"/>
        <end position="324"/>
    </location>
</feature>
<evidence type="ECO:0000313" key="5">
    <source>
        <dbReference type="Proteomes" id="UP001255856"/>
    </source>
</evidence>
<dbReference type="Gene3D" id="3.30.200.20">
    <property type="entry name" value="Phosphorylase Kinase, domain 1"/>
    <property type="match status" value="1"/>
</dbReference>
<evidence type="ECO:0000313" key="4">
    <source>
        <dbReference type="EMBL" id="KAK2079744.1"/>
    </source>
</evidence>
<reference evidence="4" key="1">
    <citation type="submission" date="2021-01" db="EMBL/GenBank/DDBJ databases">
        <authorList>
            <person name="Eckstrom K.M.E."/>
        </authorList>
    </citation>
    <scope>NUCLEOTIDE SEQUENCE</scope>
    <source>
        <strain evidence="4">UVCC 0001</strain>
    </source>
</reference>
<feature type="compositionally biased region" description="Pro residues" evidence="1">
    <location>
        <begin position="351"/>
        <end position="361"/>
    </location>
</feature>
<accession>A0AAD9IJL1</accession>
<protein>
    <recommendedName>
        <fullName evidence="6">Non-specific serine/threonine protein kinase</fullName>
    </recommendedName>
</protein>
<evidence type="ECO:0000256" key="1">
    <source>
        <dbReference type="SAM" id="MobiDB-lite"/>
    </source>
</evidence>
<evidence type="ECO:0008006" key="6">
    <source>
        <dbReference type="Google" id="ProtNLM"/>
    </source>
</evidence>
<dbReference type="InterPro" id="IPR001932">
    <property type="entry name" value="PPM-type_phosphatase-like_dom"/>
</dbReference>
<dbReference type="Proteomes" id="UP001255856">
    <property type="component" value="Unassembled WGS sequence"/>
</dbReference>
<dbReference type="SUPFAM" id="SSF56112">
    <property type="entry name" value="Protein kinase-like (PK-like)"/>
    <property type="match status" value="1"/>
</dbReference>
<gene>
    <name evidence="4" type="ORF">QBZ16_002139</name>
</gene>
<dbReference type="InterPro" id="IPR036457">
    <property type="entry name" value="PPM-type-like_dom_sf"/>
</dbReference>
<dbReference type="SMART" id="SM00332">
    <property type="entry name" value="PP2Cc"/>
    <property type="match status" value="1"/>
</dbReference>
<dbReference type="EMBL" id="JASFZW010000002">
    <property type="protein sequence ID" value="KAK2079744.1"/>
    <property type="molecule type" value="Genomic_DNA"/>
</dbReference>
<dbReference type="InterPro" id="IPR011009">
    <property type="entry name" value="Kinase-like_dom_sf"/>
</dbReference>
<dbReference type="SMART" id="SM00220">
    <property type="entry name" value="S_TKc"/>
    <property type="match status" value="1"/>
</dbReference>
<name>A0AAD9IJL1_PROWI</name>
<dbReference type="Gene3D" id="3.60.40.10">
    <property type="entry name" value="PPM-type phosphatase domain"/>
    <property type="match status" value="1"/>
</dbReference>
<dbReference type="PANTHER" id="PTHR47992">
    <property type="entry name" value="PROTEIN PHOSPHATASE"/>
    <property type="match status" value="1"/>
</dbReference>
<dbReference type="PROSITE" id="PS00108">
    <property type="entry name" value="PROTEIN_KINASE_ST"/>
    <property type="match status" value="1"/>
</dbReference>
<evidence type="ECO:0000259" key="2">
    <source>
        <dbReference type="PROSITE" id="PS50011"/>
    </source>
</evidence>
<feature type="domain" description="PPM-type phosphatase" evidence="3">
    <location>
        <begin position="445"/>
        <end position="696"/>
    </location>
</feature>
<organism evidence="4 5">
    <name type="scientific">Prototheca wickerhamii</name>
    <dbReference type="NCBI Taxonomy" id="3111"/>
    <lineage>
        <taxon>Eukaryota</taxon>
        <taxon>Viridiplantae</taxon>
        <taxon>Chlorophyta</taxon>
        <taxon>core chlorophytes</taxon>
        <taxon>Trebouxiophyceae</taxon>
        <taxon>Chlorellales</taxon>
        <taxon>Chlorellaceae</taxon>
        <taxon>Prototheca</taxon>
    </lineage>
</organism>
<dbReference type="SMART" id="SM00331">
    <property type="entry name" value="PP2C_SIG"/>
    <property type="match status" value="1"/>
</dbReference>